<dbReference type="Pfam" id="PF07336">
    <property type="entry name" value="ABATE"/>
    <property type="match status" value="1"/>
</dbReference>
<reference evidence="2 3" key="1">
    <citation type="submission" date="2019-06" db="EMBL/GenBank/DDBJ databases">
        <title>Sequencing the genomes of 1000 actinobacteria strains.</title>
        <authorList>
            <person name="Klenk H.-P."/>
        </authorList>
    </citation>
    <scope>NUCLEOTIDE SEQUENCE [LARGE SCALE GENOMIC DNA]</scope>
    <source>
        <strain evidence="2 3">DSM 45301</strain>
    </source>
</reference>
<dbReference type="PANTHER" id="PTHR35525:SF3">
    <property type="entry name" value="BLL6575 PROTEIN"/>
    <property type="match status" value="1"/>
</dbReference>
<accession>A0A543DWY8</accession>
<dbReference type="SUPFAM" id="SSF160904">
    <property type="entry name" value="Jann2411-like"/>
    <property type="match status" value="1"/>
</dbReference>
<evidence type="ECO:0000313" key="2">
    <source>
        <dbReference type="EMBL" id="TQM13844.1"/>
    </source>
</evidence>
<comment type="caution">
    <text evidence="2">The sequence shown here is derived from an EMBL/GenBank/DDBJ whole genome shotgun (WGS) entry which is preliminary data.</text>
</comment>
<dbReference type="InterPro" id="IPR023286">
    <property type="entry name" value="ABATE_dom_sf"/>
</dbReference>
<dbReference type="Proteomes" id="UP000315677">
    <property type="component" value="Unassembled WGS sequence"/>
</dbReference>
<evidence type="ECO:0000313" key="3">
    <source>
        <dbReference type="Proteomes" id="UP000315677"/>
    </source>
</evidence>
<proteinExistence type="predicted"/>
<organism evidence="2 3">
    <name type="scientific">Pseudonocardia kunmingensis</name>
    <dbReference type="NCBI Taxonomy" id="630975"/>
    <lineage>
        <taxon>Bacteria</taxon>
        <taxon>Bacillati</taxon>
        <taxon>Actinomycetota</taxon>
        <taxon>Actinomycetes</taxon>
        <taxon>Pseudonocardiales</taxon>
        <taxon>Pseudonocardiaceae</taxon>
        <taxon>Pseudonocardia</taxon>
    </lineage>
</organism>
<dbReference type="EMBL" id="VFPA01000001">
    <property type="protein sequence ID" value="TQM13844.1"/>
    <property type="molecule type" value="Genomic_DNA"/>
</dbReference>
<dbReference type="Gene3D" id="1.10.3300.10">
    <property type="entry name" value="Jann2411-like domain"/>
    <property type="match status" value="1"/>
</dbReference>
<evidence type="ECO:0000259" key="1">
    <source>
        <dbReference type="Pfam" id="PF11706"/>
    </source>
</evidence>
<dbReference type="AlphaFoldDB" id="A0A543DWY8"/>
<dbReference type="PANTHER" id="PTHR35525">
    <property type="entry name" value="BLL6575 PROTEIN"/>
    <property type="match status" value="1"/>
</dbReference>
<protein>
    <submittedName>
        <fullName evidence="2">Putative RNA-binding Zn ribbon-like protein</fullName>
    </submittedName>
</protein>
<dbReference type="RefSeq" id="WP_246106226.1">
    <property type="nucleotide sequence ID" value="NZ_VFPA01000001.1"/>
</dbReference>
<dbReference type="InterPro" id="IPR010852">
    <property type="entry name" value="ABATE"/>
</dbReference>
<feature type="domain" description="Zinc finger CGNR" evidence="1">
    <location>
        <begin position="124"/>
        <end position="166"/>
    </location>
</feature>
<keyword evidence="3" id="KW-1185">Reference proteome</keyword>
<name>A0A543DWY8_9PSEU</name>
<gene>
    <name evidence="2" type="ORF">FB558_0598</name>
</gene>
<dbReference type="Pfam" id="PF11706">
    <property type="entry name" value="zf-CGNR"/>
    <property type="match status" value="1"/>
</dbReference>
<sequence>MPDLATRADELLLLELLNTTPVVDGSPQDLLGDGDEASAWVRDRGGTGSTAEVARLRRVRDRLQAVVRGVDPATVLAPLLADVHLRPEIGDAGLTWRLAVEDAERLAARVLVAWGQVQERMPGRLRPCANEECCLFLLDRSKPGTARWCSMKICGNRLKARRHYERARGGR</sequence>
<dbReference type="InterPro" id="IPR021005">
    <property type="entry name" value="Znf_CGNR"/>
</dbReference>